<comment type="caution">
    <text evidence="2">The sequence shown here is derived from an EMBL/GenBank/DDBJ whole genome shotgun (WGS) entry which is preliminary data.</text>
</comment>
<organism evidence="2 3">
    <name type="scientific">Cryobacterium zhongshanensis</name>
    <dbReference type="NCBI Taxonomy" id="2928153"/>
    <lineage>
        <taxon>Bacteria</taxon>
        <taxon>Bacillati</taxon>
        <taxon>Actinomycetota</taxon>
        <taxon>Actinomycetes</taxon>
        <taxon>Micrococcales</taxon>
        <taxon>Microbacteriaceae</taxon>
        <taxon>Cryobacterium</taxon>
    </lineage>
</organism>
<protein>
    <submittedName>
        <fullName evidence="2">Uncharacterized protein</fullName>
    </submittedName>
</protein>
<name>A0AA41ULV8_9MICO</name>
<feature type="region of interest" description="Disordered" evidence="1">
    <location>
        <begin position="102"/>
        <end position="124"/>
    </location>
</feature>
<sequence length="124" mass="13465">MPWWQYPPETDGLTELRHQRMLLRTLADDIALAGRRLLPAGAPAEWRSEAQRVYLERRWELAALLAGAERSVEEALTAVLARIEVVKARLAAEAADAAAAVTTASVPQAPAQTPARATPGGWSE</sequence>
<dbReference type="Proteomes" id="UP001165341">
    <property type="component" value="Unassembled WGS sequence"/>
</dbReference>
<accession>A0AA41ULV8</accession>
<evidence type="ECO:0000313" key="3">
    <source>
        <dbReference type="Proteomes" id="UP001165341"/>
    </source>
</evidence>
<keyword evidence="3" id="KW-1185">Reference proteome</keyword>
<dbReference type="EMBL" id="JALGAR010000004">
    <property type="protein sequence ID" value="MCI4659256.1"/>
    <property type="molecule type" value="Genomic_DNA"/>
</dbReference>
<dbReference type="RefSeq" id="WP_243012819.1">
    <property type="nucleotide sequence ID" value="NZ_JALGAR010000004.1"/>
</dbReference>
<proteinExistence type="predicted"/>
<evidence type="ECO:0000313" key="2">
    <source>
        <dbReference type="EMBL" id="MCI4659256.1"/>
    </source>
</evidence>
<dbReference type="AlphaFoldDB" id="A0AA41ULV8"/>
<evidence type="ECO:0000256" key="1">
    <source>
        <dbReference type="SAM" id="MobiDB-lite"/>
    </source>
</evidence>
<reference evidence="2" key="1">
    <citation type="submission" date="2022-03" db="EMBL/GenBank/DDBJ databases">
        <title>Cryobacterium sp. nov. strain ZS14-85, isolated from Antarctic soil.</title>
        <authorList>
            <person name="Li J."/>
            <person name="Niu G."/>
        </authorList>
    </citation>
    <scope>NUCLEOTIDE SEQUENCE</scope>
    <source>
        <strain evidence="2">ZS14-85</strain>
    </source>
</reference>
<gene>
    <name evidence="2" type="ORF">MQH31_15725</name>
</gene>